<dbReference type="AlphaFoldDB" id="A0A7X4GFY1"/>
<evidence type="ECO:0000313" key="5">
    <source>
        <dbReference type="EMBL" id="MYL96824.1"/>
    </source>
</evidence>
<reference evidence="5 6" key="1">
    <citation type="submission" date="2019-12" db="EMBL/GenBank/DDBJ databases">
        <authorList>
            <person name="Feng G."/>
            <person name="Zhu H."/>
        </authorList>
    </citation>
    <scope>NUCLEOTIDE SEQUENCE [LARGE SCALE GENOMIC DNA]</scope>
    <source>
        <strain evidence="5 6">FGD1</strain>
    </source>
</reference>
<comment type="similarity">
    <text evidence="1">Belongs to the Gfo/Idh/MocA family.</text>
</comment>
<dbReference type="PANTHER" id="PTHR43708:SF5">
    <property type="entry name" value="CONSERVED EXPRESSED OXIDOREDUCTASE (EUROFUNG)-RELATED"/>
    <property type="match status" value="1"/>
</dbReference>
<accession>A0A7X4GFY1</accession>
<dbReference type="Pfam" id="PF01408">
    <property type="entry name" value="GFO_IDH_MocA"/>
    <property type="match status" value="1"/>
</dbReference>
<dbReference type="Proteomes" id="UP000465810">
    <property type="component" value="Unassembled WGS sequence"/>
</dbReference>
<dbReference type="InterPro" id="IPR036291">
    <property type="entry name" value="NAD(P)-bd_dom_sf"/>
</dbReference>
<gene>
    <name evidence="5" type="ORF">GR702_03425</name>
</gene>
<keyword evidence="6" id="KW-1185">Reference proteome</keyword>
<dbReference type="InterPro" id="IPR055170">
    <property type="entry name" value="GFO_IDH_MocA-like_dom"/>
</dbReference>
<dbReference type="NCBIfam" id="NF008607">
    <property type="entry name" value="PRK11579.1"/>
    <property type="match status" value="1"/>
</dbReference>
<evidence type="ECO:0000256" key="2">
    <source>
        <dbReference type="ARBA" id="ARBA00023002"/>
    </source>
</evidence>
<evidence type="ECO:0000259" key="4">
    <source>
        <dbReference type="Pfam" id="PF22725"/>
    </source>
</evidence>
<comment type="caution">
    <text evidence="5">The sequence shown here is derived from an EMBL/GenBank/DDBJ whole genome shotgun (WGS) entry which is preliminary data.</text>
</comment>
<dbReference type="PANTHER" id="PTHR43708">
    <property type="entry name" value="CONSERVED EXPRESSED OXIDOREDUCTASE (EUROFUNG)"/>
    <property type="match status" value="1"/>
</dbReference>
<dbReference type="Gene3D" id="3.40.50.720">
    <property type="entry name" value="NAD(P)-binding Rossmann-like Domain"/>
    <property type="match status" value="1"/>
</dbReference>
<organism evidence="5 6">
    <name type="scientific">Novosphingobium silvae</name>
    <dbReference type="NCBI Taxonomy" id="2692619"/>
    <lineage>
        <taxon>Bacteria</taxon>
        <taxon>Pseudomonadati</taxon>
        <taxon>Pseudomonadota</taxon>
        <taxon>Alphaproteobacteria</taxon>
        <taxon>Sphingomonadales</taxon>
        <taxon>Sphingomonadaceae</taxon>
        <taxon>Novosphingobium</taxon>
    </lineage>
</organism>
<evidence type="ECO:0000256" key="1">
    <source>
        <dbReference type="ARBA" id="ARBA00010928"/>
    </source>
</evidence>
<dbReference type="GO" id="GO:0000166">
    <property type="term" value="F:nucleotide binding"/>
    <property type="evidence" value="ECO:0007669"/>
    <property type="project" value="InterPro"/>
</dbReference>
<keyword evidence="2" id="KW-0560">Oxidoreductase</keyword>
<feature type="domain" description="GFO/IDH/MocA-like oxidoreductase" evidence="4">
    <location>
        <begin position="128"/>
        <end position="245"/>
    </location>
</feature>
<dbReference type="InterPro" id="IPR051317">
    <property type="entry name" value="Gfo/Idh/MocA_oxidoreduct"/>
</dbReference>
<feature type="domain" description="Gfo/Idh/MocA-like oxidoreductase N-terminal" evidence="3">
    <location>
        <begin position="4"/>
        <end position="120"/>
    </location>
</feature>
<evidence type="ECO:0000259" key="3">
    <source>
        <dbReference type="Pfam" id="PF01408"/>
    </source>
</evidence>
<evidence type="ECO:0000313" key="6">
    <source>
        <dbReference type="Proteomes" id="UP000465810"/>
    </source>
</evidence>
<dbReference type="RefSeq" id="WP_160984569.1">
    <property type="nucleotide sequence ID" value="NZ_WVTD01000002.1"/>
</dbReference>
<dbReference type="InterPro" id="IPR000683">
    <property type="entry name" value="Gfo/Idh/MocA-like_OxRdtase_N"/>
</dbReference>
<protein>
    <submittedName>
        <fullName evidence="5">Oxidoreductase</fullName>
    </submittedName>
</protein>
<dbReference type="Gene3D" id="3.30.360.10">
    <property type="entry name" value="Dihydrodipicolinate Reductase, domain 2"/>
    <property type="match status" value="1"/>
</dbReference>
<proteinExistence type="inferred from homology"/>
<dbReference type="GO" id="GO:0016491">
    <property type="term" value="F:oxidoreductase activity"/>
    <property type="evidence" value="ECO:0007669"/>
    <property type="project" value="UniProtKB-KW"/>
</dbReference>
<name>A0A7X4GFY1_9SPHN</name>
<dbReference type="Pfam" id="PF22725">
    <property type="entry name" value="GFO_IDH_MocA_C3"/>
    <property type="match status" value="1"/>
</dbReference>
<sequence length="346" mass="37584">MKEIGVGIIGNGMATRVFHVPYIRACEQLDLKAVVSRRPQTEPPCDGIAVVSDVDTLLADPAIALVVIATPSDTHADIARKVIEAGRHVVVEKPFTLQLTQAQALVELARERGVVLSVFHNRRWDTDFMAVRAAIDEGLIGRVVHFESHFDRFRPNVRDRWREDGSPGSGVWFDLGPHLVDQVIQIFGPPSAVTADIDMLRDGSAAADWAHIVLQYPGMRAVLHAGMCVAGGEPRFRVHGIRGTLLKQKLDPQEGQSVAGLSPAHESWGLDTDPLLVIDGEGQSRSLPAPRGSQQRFYTMMAEACLGVGPPPASSAEILAVQQVIEAALVSTSERRTVDLSLQISR</sequence>
<dbReference type="EMBL" id="WVTD01000002">
    <property type="protein sequence ID" value="MYL96824.1"/>
    <property type="molecule type" value="Genomic_DNA"/>
</dbReference>
<dbReference type="SUPFAM" id="SSF51735">
    <property type="entry name" value="NAD(P)-binding Rossmann-fold domains"/>
    <property type="match status" value="1"/>
</dbReference>